<dbReference type="KEGG" id="cvn:111109880"/>
<organism evidence="5 6">
    <name type="scientific">Crassostrea virginica</name>
    <name type="common">Eastern oyster</name>
    <dbReference type="NCBI Taxonomy" id="6565"/>
    <lineage>
        <taxon>Eukaryota</taxon>
        <taxon>Metazoa</taxon>
        <taxon>Spiralia</taxon>
        <taxon>Lophotrochozoa</taxon>
        <taxon>Mollusca</taxon>
        <taxon>Bivalvia</taxon>
        <taxon>Autobranchia</taxon>
        <taxon>Pteriomorphia</taxon>
        <taxon>Ostreida</taxon>
        <taxon>Ostreoidea</taxon>
        <taxon>Ostreidae</taxon>
        <taxon>Crassostrea</taxon>
    </lineage>
</organism>
<keyword evidence="1" id="KW-0245">EGF-like domain</keyword>
<evidence type="ECO:0000259" key="4">
    <source>
        <dbReference type="PROSITE" id="PS50026"/>
    </source>
</evidence>
<protein>
    <submittedName>
        <fullName evidence="6">Uncharacterized protein LOC111109880</fullName>
    </submittedName>
</protein>
<keyword evidence="2" id="KW-0812">Transmembrane</keyword>
<feature type="signal peptide" evidence="3">
    <location>
        <begin position="1"/>
        <end position="22"/>
    </location>
</feature>
<proteinExistence type="predicted"/>
<feature type="domain" description="EGF-like" evidence="4">
    <location>
        <begin position="80"/>
        <end position="126"/>
    </location>
</feature>
<dbReference type="OrthoDB" id="6194960at2759"/>
<reference evidence="6" key="1">
    <citation type="submission" date="2025-08" db="UniProtKB">
        <authorList>
            <consortium name="RefSeq"/>
        </authorList>
    </citation>
    <scope>IDENTIFICATION</scope>
    <source>
        <tissue evidence="6">Whole sample</tissue>
    </source>
</reference>
<feature type="disulfide bond" evidence="1">
    <location>
        <begin position="116"/>
        <end position="125"/>
    </location>
</feature>
<accession>A0A8B8BGA9</accession>
<dbReference type="GeneID" id="111109880"/>
<name>A0A8B8BGA9_CRAVI</name>
<dbReference type="PROSITE" id="PS00022">
    <property type="entry name" value="EGF_1"/>
    <property type="match status" value="1"/>
</dbReference>
<keyword evidence="2" id="KW-1133">Transmembrane helix</keyword>
<dbReference type="PROSITE" id="PS50026">
    <property type="entry name" value="EGF_3"/>
    <property type="match status" value="1"/>
</dbReference>
<dbReference type="InterPro" id="IPR000742">
    <property type="entry name" value="EGF"/>
</dbReference>
<evidence type="ECO:0000256" key="1">
    <source>
        <dbReference type="PROSITE-ProRule" id="PRU00076"/>
    </source>
</evidence>
<evidence type="ECO:0000313" key="6">
    <source>
        <dbReference type="RefSeq" id="XP_022301844.1"/>
    </source>
</evidence>
<keyword evidence="5" id="KW-1185">Reference proteome</keyword>
<keyword evidence="1" id="KW-1015">Disulfide bond</keyword>
<feature type="chain" id="PRO_5034049654" evidence="3">
    <location>
        <begin position="23"/>
        <end position="179"/>
    </location>
</feature>
<dbReference type="Proteomes" id="UP000694844">
    <property type="component" value="Chromosome 8"/>
</dbReference>
<dbReference type="RefSeq" id="XP_022301844.1">
    <property type="nucleotide sequence ID" value="XM_022446136.1"/>
</dbReference>
<gene>
    <name evidence="6" type="primary">LOC111109880</name>
</gene>
<feature type="transmembrane region" description="Helical" evidence="2">
    <location>
        <begin position="153"/>
        <end position="175"/>
    </location>
</feature>
<sequence length="179" mass="18631">MRVHLYLLVCAIICAQLKYSSSQVVETFGSCIDDKDCPDFSTCDIGGGGGGSSECRCDPGYDALDLLVQSAGNPITVCTKLGPCSTFDNDDRDCGTNGECVTYTDNYGILKSFCKCSAGYYGLNCNSQTREPYSSTTRPAIYTTRRPGNIGSLLPIIGGGALLLLLLAGGGAALASSSG</sequence>
<keyword evidence="2" id="KW-0472">Membrane</keyword>
<dbReference type="SUPFAM" id="SSF57196">
    <property type="entry name" value="EGF/Laminin"/>
    <property type="match status" value="1"/>
</dbReference>
<evidence type="ECO:0000313" key="5">
    <source>
        <dbReference type="Proteomes" id="UP000694844"/>
    </source>
</evidence>
<dbReference type="PROSITE" id="PS01186">
    <property type="entry name" value="EGF_2"/>
    <property type="match status" value="1"/>
</dbReference>
<dbReference type="AlphaFoldDB" id="A0A8B8BGA9"/>
<evidence type="ECO:0000256" key="3">
    <source>
        <dbReference type="SAM" id="SignalP"/>
    </source>
</evidence>
<comment type="caution">
    <text evidence="1">Lacks conserved residue(s) required for the propagation of feature annotation.</text>
</comment>
<keyword evidence="3" id="KW-0732">Signal</keyword>
<evidence type="ECO:0000256" key="2">
    <source>
        <dbReference type="SAM" id="Phobius"/>
    </source>
</evidence>